<feature type="compositionally biased region" description="Basic and acidic residues" evidence="1">
    <location>
        <begin position="98"/>
        <end position="118"/>
    </location>
</feature>
<evidence type="ECO:0000256" key="2">
    <source>
        <dbReference type="SAM" id="SignalP"/>
    </source>
</evidence>
<feature type="domain" description="Excalibur calcium-binding" evidence="3">
    <location>
        <begin position="82"/>
        <end position="118"/>
    </location>
</feature>
<protein>
    <submittedName>
        <fullName evidence="4">Excalibur calcium-binding domain-containing protein</fullName>
    </submittedName>
</protein>
<proteinExistence type="predicted"/>
<dbReference type="SMART" id="SM00894">
    <property type="entry name" value="Excalibur"/>
    <property type="match status" value="1"/>
</dbReference>
<evidence type="ECO:0000256" key="1">
    <source>
        <dbReference type="SAM" id="MobiDB-lite"/>
    </source>
</evidence>
<organism evidence="4 5">
    <name type="scientific">Lysobacter firmicutimachus</name>
    <dbReference type="NCBI Taxonomy" id="1792846"/>
    <lineage>
        <taxon>Bacteria</taxon>
        <taxon>Pseudomonadati</taxon>
        <taxon>Pseudomonadota</taxon>
        <taxon>Gammaproteobacteria</taxon>
        <taxon>Lysobacterales</taxon>
        <taxon>Lysobacteraceae</taxon>
        <taxon>Lysobacter</taxon>
    </lineage>
</organism>
<dbReference type="Proteomes" id="UP001387215">
    <property type="component" value="Unassembled WGS sequence"/>
</dbReference>
<dbReference type="InterPro" id="IPR008613">
    <property type="entry name" value="Excalibur_Ca-bd_domain"/>
</dbReference>
<name>A0ABU8D7F4_9GAMM</name>
<reference evidence="4 5" key="1">
    <citation type="submission" date="2024-02" db="EMBL/GenBank/DDBJ databases">
        <title>Lysobacter Genome Sequencing and Mining.</title>
        <authorList>
            <person name="Bierman J."/>
            <person name="Walker M.C."/>
        </authorList>
    </citation>
    <scope>NUCLEOTIDE SEQUENCE [LARGE SCALE GENOMIC DNA]</scope>
    <source>
        <strain evidence="4 5">PB6250</strain>
    </source>
</reference>
<dbReference type="RefSeq" id="WP_336132655.1">
    <property type="nucleotide sequence ID" value="NZ_JBANDL010000002.1"/>
</dbReference>
<accession>A0ABU8D7F4</accession>
<keyword evidence="2" id="KW-0732">Signal</keyword>
<comment type="caution">
    <text evidence="4">The sequence shown here is derived from an EMBL/GenBank/DDBJ whole genome shotgun (WGS) entry which is preliminary data.</text>
</comment>
<feature type="signal peptide" evidence="2">
    <location>
        <begin position="1"/>
        <end position="21"/>
    </location>
</feature>
<dbReference type="Pfam" id="PF05901">
    <property type="entry name" value="Excalibur"/>
    <property type="match status" value="1"/>
</dbReference>
<keyword evidence="5" id="KW-1185">Reference proteome</keyword>
<dbReference type="EMBL" id="JBANDL010000002">
    <property type="protein sequence ID" value="MEI2456883.1"/>
    <property type="molecule type" value="Genomic_DNA"/>
</dbReference>
<evidence type="ECO:0000313" key="5">
    <source>
        <dbReference type="Proteomes" id="UP001387215"/>
    </source>
</evidence>
<dbReference type="InterPro" id="IPR047773">
    <property type="entry name" value="YHYH_dom_bact"/>
</dbReference>
<evidence type="ECO:0000259" key="3">
    <source>
        <dbReference type="SMART" id="SM00894"/>
    </source>
</evidence>
<evidence type="ECO:0000313" key="4">
    <source>
        <dbReference type="EMBL" id="MEI2456883.1"/>
    </source>
</evidence>
<feature type="region of interest" description="Disordered" evidence="1">
    <location>
        <begin position="93"/>
        <end position="118"/>
    </location>
</feature>
<feature type="region of interest" description="Disordered" evidence="1">
    <location>
        <begin position="55"/>
        <end position="78"/>
    </location>
</feature>
<feature type="compositionally biased region" description="Low complexity" evidence="1">
    <location>
        <begin position="63"/>
        <end position="76"/>
    </location>
</feature>
<dbReference type="NCBIfam" id="NF033223">
    <property type="entry name" value="YHYH_alt"/>
    <property type="match status" value="1"/>
</dbReference>
<sequence>MRRCIVFAVALALSATVPAYAHGGGLDKHGCHHDRKRGGYHCHRGSAPAAAWAPAATRSHARPALSSSWTPATAAPSGGGGAFANCSAARAAGAAPVRRGDPGYSRRLDRDGDGVGCE</sequence>
<feature type="chain" id="PRO_5045215512" evidence="2">
    <location>
        <begin position="22"/>
        <end position="118"/>
    </location>
</feature>
<gene>
    <name evidence="4" type="ORF">V2J18_19690</name>
</gene>